<evidence type="ECO:0000313" key="2">
    <source>
        <dbReference type="EMBL" id="MBF6353395.1"/>
    </source>
</evidence>
<dbReference type="RefSeq" id="WP_195000314.1">
    <property type="nucleotide sequence ID" value="NZ_JADLQN010000001.1"/>
</dbReference>
<feature type="domain" description="VOC" evidence="1">
    <location>
        <begin position="139"/>
        <end position="258"/>
    </location>
</feature>
<dbReference type="EMBL" id="JADLQN010000001">
    <property type="protein sequence ID" value="MBF6353395.1"/>
    <property type="molecule type" value="Genomic_DNA"/>
</dbReference>
<keyword evidence="3" id="KW-1185">Reference proteome</keyword>
<reference evidence="2 3" key="1">
    <citation type="submission" date="2020-10" db="EMBL/GenBank/DDBJ databases">
        <title>Identification of Nocardia species via Next-generation sequencing and recognition of intraspecies genetic diversity.</title>
        <authorList>
            <person name="Li P."/>
            <person name="Li P."/>
            <person name="Lu B."/>
        </authorList>
    </citation>
    <scope>NUCLEOTIDE SEQUENCE [LARGE SCALE GENOMIC DNA]</scope>
    <source>
        <strain evidence="2 3">BJ06-0143</strain>
    </source>
</reference>
<dbReference type="InterPro" id="IPR037523">
    <property type="entry name" value="VOC_core"/>
</dbReference>
<evidence type="ECO:0000313" key="3">
    <source>
        <dbReference type="Proteomes" id="UP000707731"/>
    </source>
</evidence>
<name>A0ABS0D4H7_9NOCA</name>
<dbReference type="PANTHER" id="PTHR33993:SF14">
    <property type="entry name" value="GB|AAF24581.1"/>
    <property type="match status" value="1"/>
</dbReference>
<dbReference type="CDD" id="cd07247">
    <property type="entry name" value="SgaA_N_like"/>
    <property type="match status" value="1"/>
</dbReference>
<sequence>MTSAFAPGTPCWFDVTAPDIPAAAAFYTGVFGWQAEDLGPEAGHYTILHQDGAPVAGIAPATAPDGGTAPPVWTVYFAVEDIDATVAAAGSAGARVDLEPVDVFGRLRFAVLTDPAGATYALAQLLTHPGSANWAEQDNPCWVEYAATGSPADAMAHYRTVLGWQHANAAWETATVNPYQALAPSTGGREFGGAHIAAEGEPAPFWSVTFRVEDSDKAAACAVELGGSIVEPAKDLPGPSRVGVVADPAGATFATMSFG</sequence>
<evidence type="ECO:0000259" key="1">
    <source>
        <dbReference type="PROSITE" id="PS51819"/>
    </source>
</evidence>
<dbReference type="InterPro" id="IPR052164">
    <property type="entry name" value="Anthracycline_SecMetBiosynth"/>
</dbReference>
<dbReference type="Proteomes" id="UP000707731">
    <property type="component" value="Unassembled WGS sequence"/>
</dbReference>
<dbReference type="Gene3D" id="3.10.180.10">
    <property type="entry name" value="2,3-Dihydroxybiphenyl 1,2-Dioxygenase, domain 1"/>
    <property type="match status" value="2"/>
</dbReference>
<dbReference type="SUPFAM" id="SSF54593">
    <property type="entry name" value="Glyoxalase/Bleomycin resistance protein/Dihydroxybiphenyl dioxygenase"/>
    <property type="match status" value="2"/>
</dbReference>
<dbReference type="InterPro" id="IPR004360">
    <property type="entry name" value="Glyas_Fos-R_dOase_dom"/>
</dbReference>
<dbReference type="InterPro" id="IPR041581">
    <property type="entry name" value="Glyoxalase_6"/>
</dbReference>
<comment type="caution">
    <text evidence="2">The sequence shown here is derived from an EMBL/GenBank/DDBJ whole genome shotgun (WGS) entry which is preliminary data.</text>
</comment>
<feature type="domain" description="VOC" evidence="1">
    <location>
        <begin position="9"/>
        <end position="125"/>
    </location>
</feature>
<dbReference type="Pfam" id="PF00903">
    <property type="entry name" value="Glyoxalase"/>
    <property type="match status" value="1"/>
</dbReference>
<dbReference type="Pfam" id="PF18029">
    <property type="entry name" value="Glyoxalase_6"/>
    <property type="match status" value="1"/>
</dbReference>
<dbReference type="PROSITE" id="PS51819">
    <property type="entry name" value="VOC"/>
    <property type="match status" value="2"/>
</dbReference>
<gene>
    <name evidence="2" type="ORF">IU449_02345</name>
</gene>
<proteinExistence type="predicted"/>
<accession>A0ABS0D4H7</accession>
<dbReference type="InterPro" id="IPR029068">
    <property type="entry name" value="Glyas_Bleomycin-R_OHBP_Dase"/>
</dbReference>
<dbReference type="PANTHER" id="PTHR33993">
    <property type="entry name" value="GLYOXALASE-RELATED"/>
    <property type="match status" value="1"/>
</dbReference>
<protein>
    <submittedName>
        <fullName evidence="2">VOC family protein</fullName>
    </submittedName>
</protein>
<organism evidence="2 3">
    <name type="scientific">Nocardia higoensis</name>
    <dbReference type="NCBI Taxonomy" id="228599"/>
    <lineage>
        <taxon>Bacteria</taxon>
        <taxon>Bacillati</taxon>
        <taxon>Actinomycetota</taxon>
        <taxon>Actinomycetes</taxon>
        <taxon>Mycobacteriales</taxon>
        <taxon>Nocardiaceae</taxon>
        <taxon>Nocardia</taxon>
    </lineage>
</organism>